<evidence type="ECO:0000256" key="3">
    <source>
        <dbReference type="ARBA" id="ARBA00013080"/>
    </source>
</evidence>
<feature type="compositionally biased region" description="Basic residues" evidence="10">
    <location>
        <begin position="212"/>
        <end position="222"/>
    </location>
</feature>
<dbReference type="PROSITE" id="PS01326">
    <property type="entry name" value="DAP_EPIMERASE"/>
    <property type="match status" value="1"/>
</dbReference>
<dbReference type="InterPro" id="IPR018510">
    <property type="entry name" value="DAP_epimerase_AS"/>
</dbReference>
<proteinExistence type="inferred from homology"/>
<evidence type="ECO:0000256" key="6">
    <source>
        <dbReference type="ARBA" id="ARBA00023235"/>
    </source>
</evidence>
<evidence type="ECO:0000256" key="9">
    <source>
        <dbReference type="PROSITE-ProRule" id="PRU10125"/>
    </source>
</evidence>
<comment type="pathway">
    <text evidence="1">Amino-acid biosynthesis; L-lysine biosynthesis via DAP pathway; DL-2,6-diaminopimelate from LL-2,6-diaminopimelate: step 1/1.</text>
</comment>
<dbReference type="PANTHER" id="PTHR31689:SF0">
    <property type="entry name" value="DIAMINOPIMELATE EPIMERASE"/>
    <property type="match status" value="1"/>
</dbReference>
<organism evidence="11 12">
    <name type="scientific">Angustibacter aerolatus</name>
    <dbReference type="NCBI Taxonomy" id="1162965"/>
    <lineage>
        <taxon>Bacteria</taxon>
        <taxon>Bacillati</taxon>
        <taxon>Actinomycetota</taxon>
        <taxon>Actinomycetes</taxon>
        <taxon>Kineosporiales</taxon>
        <taxon>Kineosporiaceae</taxon>
    </lineage>
</organism>
<gene>
    <name evidence="11" type="ORF">GCM10025868_07040</name>
</gene>
<dbReference type="Proteomes" id="UP001157017">
    <property type="component" value="Unassembled WGS sequence"/>
</dbReference>
<dbReference type="Pfam" id="PF01678">
    <property type="entry name" value="DAP_epimerase"/>
    <property type="match status" value="1"/>
</dbReference>
<name>A0ABQ6JCD9_9ACTN</name>
<keyword evidence="5" id="KW-0457">Lysine biosynthesis</keyword>
<evidence type="ECO:0000256" key="4">
    <source>
        <dbReference type="ARBA" id="ARBA00022605"/>
    </source>
</evidence>
<feature type="active site" evidence="9">
    <location>
        <position position="85"/>
    </location>
</feature>
<comment type="similarity">
    <text evidence="2">Belongs to the diaminopimelate epimerase family.</text>
</comment>
<dbReference type="NCBIfam" id="TIGR00652">
    <property type="entry name" value="DapF"/>
    <property type="match status" value="1"/>
</dbReference>
<accession>A0ABQ6JCD9</accession>
<sequence length="315" mass="31915">MSRALPFVKGHGTENDFVLVPDPDGALDLGADDVRALADRRAGIGADGVIRVVRAAAEPAAASQAGDAEWFMDYRNADGSVAEMCGNGVRVVVRYLLDEGLVGAGAFGLATRAGTKAVAVGADGVIAVDLGQWRLVGGQAALAAGGDAEVLVHGLPGGVAALSVDLGNPHTVLLLPGEADLAAADLTVAPVVRPEPEHGTNVEPGGAAGPRPRGHAGARARGRRDPLVRHGSGGGRAGRAGLGPLGGARRGRGPRRGARHLAGRRAGRLVAGAGRRRPRRAWPAPPCWWPAAPPSCPPRASHPLWTTPVGSGHEG</sequence>
<evidence type="ECO:0000256" key="8">
    <source>
        <dbReference type="NCBIfam" id="TIGR00652"/>
    </source>
</evidence>
<dbReference type="EC" id="5.1.1.7" evidence="3 8"/>
<evidence type="ECO:0000256" key="1">
    <source>
        <dbReference type="ARBA" id="ARBA00005196"/>
    </source>
</evidence>
<feature type="compositionally biased region" description="Gly residues" evidence="10">
    <location>
        <begin position="231"/>
        <end position="248"/>
    </location>
</feature>
<dbReference type="EMBL" id="BSUZ01000001">
    <property type="protein sequence ID" value="GMA85454.1"/>
    <property type="molecule type" value="Genomic_DNA"/>
</dbReference>
<dbReference type="SUPFAM" id="SSF54506">
    <property type="entry name" value="Diaminopimelate epimerase-like"/>
    <property type="match status" value="1"/>
</dbReference>
<evidence type="ECO:0000313" key="11">
    <source>
        <dbReference type="EMBL" id="GMA85454.1"/>
    </source>
</evidence>
<keyword evidence="4" id="KW-0028">Amino-acid biosynthesis</keyword>
<comment type="caution">
    <text evidence="11">The sequence shown here is derived from an EMBL/GenBank/DDBJ whole genome shotgun (WGS) entry which is preliminary data.</text>
</comment>
<dbReference type="PANTHER" id="PTHR31689">
    <property type="entry name" value="DIAMINOPIMELATE EPIMERASE, CHLOROPLASTIC"/>
    <property type="match status" value="1"/>
</dbReference>
<evidence type="ECO:0000256" key="10">
    <source>
        <dbReference type="SAM" id="MobiDB-lite"/>
    </source>
</evidence>
<evidence type="ECO:0000313" key="12">
    <source>
        <dbReference type="Proteomes" id="UP001157017"/>
    </source>
</evidence>
<feature type="region of interest" description="Disordered" evidence="10">
    <location>
        <begin position="193"/>
        <end position="281"/>
    </location>
</feature>
<keyword evidence="12" id="KW-1185">Reference proteome</keyword>
<evidence type="ECO:0000256" key="7">
    <source>
        <dbReference type="ARBA" id="ARBA00051712"/>
    </source>
</evidence>
<reference evidence="12" key="1">
    <citation type="journal article" date="2019" name="Int. J. Syst. Evol. Microbiol.">
        <title>The Global Catalogue of Microorganisms (GCM) 10K type strain sequencing project: providing services to taxonomists for standard genome sequencing and annotation.</title>
        <authorList>
            <consortium name="The Broad Institute Genomics Platform"/>
            <consortium name="The Broad Institute Genome Sequencing Center for Infectious Disease"/>
            <person name="Wu L."/>
            <person name="Ma J."/>
        </authorList>
    </citation>
    <scope>NUCLEOTIDE SEQUENCE [LARGE SCALE GENOMIC DNA]</scope>
    <source>
        <strain evidence="12">NBRC 108730</strain>
    </source>
</reference>
<protein>
    <recommendedName>
        <fullName evidence="3 8">Diaminopimelate epimerase</fullName>
        <ecNumber evidence="3 8">5.1.1.7</ecNumber>
    </recommendedName>
</protein>
<keyword evidence="6" id="KW-0413">Isomerase</keyword>
<evidence type="ECO:0000256" key="5">
    <source>
        <dbReference type="ARBA" id="ARBA00023154"/>
    </source>
</evidence>
<dbReference type="Gene3D" id="3.10.310.10">
    <property type="entry name" value="Diaminopimelate Epimerase, Chain A, domain 1"/>
    <property type="match status" value="1"/>
</dbReference>
<evidence type="ECO:0000256" key="2">
    <source>
        <dbReference type="ARBA" id="ARBA00010219"/>
    </source>
</evidence>
<comment type="catalytic activity">
    <reaction evidence="7">
        <text>(2S,6S)-2,6-diaminopimelate = meso-2,6-diaminopimelate</text>
        <dbReference type="Rhea" id="RHEA:15393"/>
        <dbReference type="ChEBI" id="CHEBI:57609"/>
        <dbReference type="ChEBI" id="CHEBI:57791"/>
        <dbReference type="EC" id="5.1.1.7"/>
    </reaction>
</comment>
<dbReference type="InterPro" id="IPR001653">
    <property type="entry name" value="DAP_epimerase_DapF"/>
</dbReference>
<feature type="compositionally biased region" description="Basic residues" evidence="10">
    <location>
        <begin position="249"/>
        <end position="267"/>
    </location>
</feature>